<dbReference type="WBParaSite" id="JU765_v2.g9370.t2">
    <property type="protein sequence ID" value="JU765_v2.g9370.t2"/>
    <property type="gene ID" value="JU765_v2.g9370"/>
</dbReference>
<organism evidence="1 2">
    <name type="scientific">Panagrolaimus sp. JU765</name>
    <dbReference type="NCBI Taxonomy" id="591449"/>
    <lineage>
        <taxon>Eukaryota</taxon>
        <taxon>Metazoa</taxon>
        <taxon>Ecdysozoa</taxon>
        <taxon>Nematoda</taxon>
        <taxon>Chromadorea</taxon>
        <taxon>Rhabditida</taxon>
        <taxon>Tylenchina</taxon>
        <taxon>Panagrolaimomorpha</taxon>
        <taxon>Panagrolaimoidea</taxon>
        <taxon>Panagrolaimidae</taxon>
        <taxon>Panagrolaimus</taxon>
    </lineage>
</organism>
<name>A0AC34RS02_9BILA</name>
<evidence type="ECO:0000313" key="2">
    <source>
        <dbReference type="WBParaSite" id="JU765_v2.g9370.t2"/>
    </source>
</evidence>
<sequence length="411" mass="47519">MEYFNFLGLPEVVQDLVVHEIVHNSIPNDRIQLALTCKYINQSVKRAKPKKIVEYLKISFYDDICFEIGTKIFRTKIFRSLPTPESFTNICQILQQIQAENLIMITNSLNVEDTQNSGLFHHLFEASKFVTALRILHDGLFPEFTAFYNKLEHLEFMIFRGSIEMFNSLSHYPSKMDILADYDSSLLENITKKTVNNSLSSLYFCKCIPVEDLQQFLQATKFKNGCEIHFEVQNSEFEEIHIFMTFIDDEHGFEIETFPRGSSLIVADQNCDVKEERILTLSTAELSFHSESSQDSESRGIPFNVTTKTQPILPVFSDFFYGEDFFQDYVLENIKENDWIKINTDAHVHYSNKMLESNFPRNEFATAQERLTSINATLGCRISIIKAEELIDTIQKLKEGEDSDDSYSSDS</sequence>
<reference evidence="2" key="1">
    <citation type="submission" date="2022-11" db="UniProtKB">
        <authorList>
            <consortium name="WormBaseParasite"/>
        </authorList>
    </citation>
    <scope>IDENTIFICATION</scope>
</reference>
<evidence type="ECO:0000313" key="1">
    <source>
        <dbReference type="Proteomes" id="UP000887576"/>
    </source>
</evidence>
<protein>
    <submittedName>
        <fullName evidence="2">F-box domain-containing protein</fullName>
    </submittedName>
</protein>
<proteinExistence type="predicted"/>
<dbReference type="Proteomes" id="UP000887576">
    <property type="component" value="Unplaced"/>
</dbReference>
<accession>A0AC34RS02</accession>